<dbReference type="PANTHER" id="PTHR21324:SF2">
    <property type="entry name" value="EG:22E5.9 PROTEIN"/>
    <property type="match status" value="1"/>
</dbReference>
<dbReference type="GO" id="GO:0012505">
    <property type="term" value="C:endomembrane system"/>
    <property type="evidence" value="ECO:0007669"/>
    <property type="project" value="UniProtKB-SubCell"/>
</dbReference>
<gene>
    <name evidence="7" type="ORF">NAEGRDRAFT_57275</name>
</gene>
<feature type="transmembrane region" description="Helical" evidence="5">
    <location>
        <begin position="163"/>
        <end position="182"/>
    </location>
</feature>
<dbReference type="KEGG" id="ngr:NAEGRDRAFT_57275"/>
<evidence type="ECO:0000256" key="5">
    <source>
        <dbReference type="SAM" id="Phobius"/>
    </source>
</evidence>
<feature type="transmembrane region" description="Helical" evidence="5">
    <location>
        <begin position="222"/>
        <end position="241"/>
    </location>
</feature>
<keyword evidence="3 5" id="KW-1133">Transmembrane helix</keyword>
<keyword evidence="4 5" id="KW-0472">Membrane</keyword>
<reference evidence="7 8" key="1">
    <citation type="journal article" date="2010" name="Cell">
        <title>The genome of Naegleria gruberi illuminates early eukaryotic versatility.</title>
        <authorList>
            <person name="Fritz-Laylin L.K."/>
            <person name="Prochnik S.E."/>
            <person name="Ginger M.L."/>
            <person name="Dacks J.B."/>
            <person name="Carpenter M.L."/>
            <person name="Field M.C."/>
            <person name="Kuo A."/>
            <person name="Paredez A."/>
            <person name="Chapman J."/>
            <person name="Pham J."/>
            <person name="Shu S."/>
            <person name="Neupane R."/>
            <person name="Cipriano M."/>
            <person name="Mancuso J."/>
            <person name="Tu H."/>
            <person name="Salamov A."/>
            <person name="Lindquist E."/>
            <person name="Shapiro H."/>
            <person name="Lucas S."/>
            <person name="Grigoriev I.V."/>
            <person name="Cande W.Z."/>
            <person name="Fulton C."/>
            <person name="Rokhsar D.S."/>
            <person name="Dawson S.C."/>
        </authorList>
    </citation>
    <scope>NUCLEOTIDE SEQUENCE [LARGE SCALE GENOMIC DNA]</scope>
    <source>
        <strain evidence="7 8">NEG-M</strain>
    </source>
</reference>
<keyword evidence="8" id="KW-1185">Reference proteome</keyword>
<comment type="subcellular location">
    <subcellularLocation>
        <location evidence="1">Endomembrane system</location>
        <topology evidence="1">Multi-pass membrane protein</topology>
    </subcellularLocation>
</comment>
<dbReference type="EMBL" id="GG738854">
    <property type="protein sequence ID" value="EFC47420.1"/>
    <property type="molecule type" value="Genomic_DNA"/>
</dbReference>
<feature type="transmembrane region" description="Helical" evidence="5">
    <location>
        <begin position="20"/>
        <end position="38"/>
    </location>
</feature>
<feature type="domain" description="CWH43-like N-terminal" evidence="6">
    <location>
        <begin position="18"/>
        <end position="318"/>
    </location>
</feature>
<sequence>MNPSTAPKEAILSSIPAQYFPLTIVIGTISTIATTYTLSTSQGHTKPFPYTDITHTARFTPERYVFRVGMLAMAVVMAWNWNLLYTWLRNVQQQIDTLQKRVKLIKEHNEHSHSVLNTILMMNPPSNHLLNIIWYLGIGASVAITISSMCITSNSDMPWTMHVIAASSFFIFCLVAQGITTYKSYKLYQQLNHVREESSADESLAEISADAQSLTFMTKKSLYLKIGITGLSIAMLMVNILSSVAATSGQGASTTGFGNVQQQVSLSKLNLNSHIPTTSQQQTVIEDIHLKTTTSNIVEWTCTLLIVIYNITFAMDWSSCNLLTSIGQINTPQPKQTPVQQTRNFGVTPSHHAYNSSRYGQYGLVPNHDPATEMSDVTNSGRTVQQQAVYVFPSSVSSKQDQDCTPVVTSLYPATYNIQ</sequence>
<evidence type="ECO:0000313" key="7">
    <source>
        <dbReference type="EMBL" id="EFC47420.1"/>
    </source>
</evidence>
<dbReference type="OMA" id="TSNIVEW"/>
<feature type="transmembrane region" description="Helical" evidence="5">
    <location>
        <begin position="132"/>
        <end position="151"/>
    </location>
</feature>
<dbReference type="GeneID" id="8861611"/>
<dbReference type="Proteomes" id="UP000006671">
    <property type="component" value="Unassembled WGS sequence"/>
</dbReference>
<dbReference type="OrthoDB" id="10402192at2759"/>
<dbReference type="InterPro" id="IPR019402">
    <property type="entry name" value="CWH43_N"/>
</dbReference>
<dbReference type="PANTHER" id="PTHR21324">
    <property type="entry name" value="FASTING-INDUCIBLE INTEGRAL MEMBRANE PROTEIN TM6P1-RELATED"/>
    <property type="match status" value="1"/>
</dbReference>
<dbReference type="InParanoid" id="D2V6B7"/>
<accession>D2V6B7</accession>
<evidence type="ECO:0000259" key="6">
    <source>
        <dbReference type="Pfam" id="PF10277"/>
    </source>
</evidence>
<dbReference type="VEuPathDB" id="AmoebaDB:NAEGRDRAFT_57275"/>
<protein>
    <recommendedName>
        <fullName evidence="6">CWH43-like N-terminal domain-containing protein</fullName>
    </recommendedName>
</protein>
<evidence type="ECO:0000256" key="4">
    <source>
        <dbReference type="ARBA" id="ARBA00023136"/>
    </source>
</evidence>
<evidence type="ECO:0000313" key="8">
    <source>
        <dbReference type="Proteomes" id="UP000006671"/>
    </source>
</evidence>
<evidence type="ECO:0000256" key="1">
    <source>
        <dbReference type="ARBA" id="ARBA00004127"/>
    </source>
</evidence>
<dbReference type="Pfam" id="PF10277">
    <property type="entry name" value="Frag1"/>
    <property type="match status" value="1"/>
</dbReference>
<organism evidence="8">
    <name type="scientific">Naegleria gruberi</name>
    <name type="common">Amoeba</name>
    <dbReference type="NCBI Taxonomy" id="5762"/>
    <lineage>
        <taxon>Eukaryota</taxon>
        <taxon>Discoba</taxon>
        <taxon>Heterolobosea</taxon>
        <taxon>Tetramitia</taxon>
        <taxon>Eutetramitia</taxon>
        <taxon>Vahlkampfiidae</taxon>
        <taxon>Naegleria</taxon>
    </lineage>
</organism>
<dbReference type="InterPro" id="IPR050911">
    <property type="entry name" value="DRAM/TMEM150_Autophagy_Mod"/>
</dbReference>
<feature type="transmembrane region" description="Helical" evidence="5">
    <location>
        <begin position="64"/>
        <end position="81"/>
    </location>
</feature>
<evidence type="ECO:0000256" key="2">
    <source>
        <dbReference type="ARBA" id="ARBA00022692"/>
    </source>
</evidence>
<proteinExistence type="predicted"/>
<dbReference type="AlphaFoldDB" id="D2V6B7"/>
<dbReference type="RefSeq" id="XP_002680164.1">
    <property type="nucleotide sequence ID" value="XM_002680118.1"/>
</dbReference>
<evidence type="ECO:0000256" key="3">
    <source>
        <dbReference type="ARBA" id="ARBA00022989"/>
    </source>
</evidence>
<keyword evidence="2 5" id="KW-0812">Transmembrane</keyword>
<name>D2V6B7_NAEGR</name>